<dbReference type="RefSeq" id="WP_012173769.1">
    <property type="nucleotide sequence ID" value="NC_009943.1"/>
</dbReference>
<dbReference type="STRING" id="96561.Dole_0340"/>
<reference evidence="1 2" key="1">
    <citation type="submission" date="2007-10" db="EMBL/GenBank/DDBJ databases">
        <title>Complete sequence of Desulfococcus oleovorans Hxd3.</title>
        <authorList>
            <consortium name="US DOE Joint Genome Institute"/>
            <person name="Copeland A."/>
            <person name="Lucas S."/>
            <person name="Lapidus A."/>
            <person name="Barry K."/>
            <person name="Glavina del Rio T."/>
            <person name="Dalin E."/>
            <person name="Tice H."/>
            <person name="Pitluck S."/>
            <person name="Kiss H."/>
            <person name="Brettin T."/>
            <person name="Bruce D."/>
            <person name="Detter J.C."/>
            <person name="Han C."/>
            <person name="Schmutz J."/>
            <person name="Larimer F."/>
            <person name="Land M."/>
            <person name="Hauser L."/>
            <person name="Kyrpides N."/>
            <person name="Kim E."/>
            <person name="Wawrik B."/>
            <person name="Richardson P."/>
        </authorList>
    </citation>
    <scope>NUCLEOTIDE SEQUENCE [LARGE SCALE GENOMIC DNA]</scope>
    <source>
        <strain evidence="2">DSM 6200 / JCM 39069 / Hxd3</strain>
    </source>
</reference>
<evidence type="ECO:0000313" key="2">
    <source>
        <dbReference type="Proteomes" id="UP000008561"/>
    </source>
</evidence>
<organism evidence="1 2">
    <name type="scientific">Desulfosudis oleivorans (strain DSM 6200 / JCM 39069 / Hxd3)</name>
    <name type="common">Desulfococcus oleovorans</name>
    <dbReference type="NCBI Taxonomy" id="96561"/>
    <lineage>
        <taxon>Bacteria</taxon>
        <taxon>Pseudomonadati</taxon>
        <taxon>Thermodesulfobacteriota</taxon>
        <taxon>Desulfobacteria</taxon>
        <taxon>Desulfobacterales</taxon>
        <taxon>Desulfosudaceae</taxon>
        <taxon>Desulfosudis</taxon>
    </lineage>
</organism>
<evidence type="ECO:0000313" key="1">
    <source>
        <dbReference type="EMBL" id="ABW66150.1"/>
    </source>
</evidence>
<dbReference type="HOGENOM" id="CLU_989472_0_0_7"/>
<name>A8ZSY6_DESOH</name>
<dbReference type="EMBL" id="CP000859">
    <property type="protein sequence ID" value="ABW66150.1"/>
    <property type="molecule type" value="Genomic_DNA"/>
</dbReference>
<evidence type="ECO:0008006" key="3">
    <source>
        <dbReference type="Google" id="ProtNLM"/>
    </source>
</evidence>
<dbReference type="Gene3D" id="2.50.20.10">
    <property type="entry name" value="Lipoprotein localisation LolA/LolB/LppX"/>
    <property type="match status" value="1"/>
</dbReference>
<protein>
    <recommendedName>
        <fullName evidence="3">Outer membrane lipoprotein-sorting protein</fullName>
    </recommendedName>
</protein>
<dbReference type="KEGG" id="dol:Dole_0340"/>
<keyword evidence="2" id="KW-1185">Reference proteome</keyword>
<dbReference type="OrthoDB" id="5417932at2"/>
<gene>
    <name evidence="1" type="ordered locus">Dole_0340</name>
</gene>
<accession>A8ZSY6</accession>
<sequence length="281" mass="31563">MTPRFKPAFMLLILVGTCLWGVLPAAGYVPPGELILDRMTSTLGRTGKFSVVHTTAVADTACPPLHEATATETAWYDPPDRFRFESVFKKVKRIYVATPEAALTIVDGHVVSTAQSPLMRYREPLLCRDRKLLAARLVGMGIDTTVSSLGRLDGTVAYVVGARFPDASASQLWVAKETFLPFRLIINDSRERTQVEARYSQWHKEGAFWFPMHIEIYRNHRLIQTICSHTVTKKSVFESGLFDITALQRRYPPADAAEGRPPDSSTDEIQQAIDNFNKLYE</sequence>
<dbReference type="Proteomes" id="UP000008561">
    <property type="component" value="Chromosome"/>
</dbReference>
<proteinExistence type="predicted"/>
<dbReference type="eggNOG" id="ENOG50331Q7">
    <property type="taxonomic scope" value="Bacteria"/>
</dbReference>
<dbReference type="AlphaFoldDB" id="A8ZSY6"/>